<dbReference type="Proteomes" id="UP000625711">
    <property type="component" value="Unassembled WGS sequence"/>
</dbReference>
<dbReference type="AlphaFoldDB" id="A0A834IRK6"/>
<keyword evidence="3" id="KW-1185">Reference proteome</keyword>
<evidence type="ECO:0000256" key="1">
    <source>
        <dbReference type="SAM" id="MobiDB-lite"/>
    </source>
</evidence>
<sequence length="149" mass="16270">MAARTKRPSVPTKGPPSHCRSGTGTISASRDVYGKRVPSLQESSVLSRGPKGRPGRIPNIRECSRSYAIVYASRADRPINHHGHCINYQSRKVSQQWSSVGRVSSVFGRRNGGVRGGRSDVAPISRASPRPPTLAFILLTFAEFRMGVR</sequence>
<gene>
    <name evidence="2" type="ORF">GWI33_011960</name>
</gene>
<reference evidence="2" key="1">
    <citation type="submission" date="2020-08" db="EMBL/GenBank/DDBJ databases">
        <title>Genome sequencing and assembly of the red palm weevil Rhynchophorus ferrugineus.</title>
        <authorList>
            <person name="Dias G.B."/>
            <person name="Bergman C.M."/>
            <person name="Manee M."/>
        </authorList>
    </citation>
    <scope>NUCLEOTIDE SEQUENCE</scope>
    <source>
        <strain evidence="2">AA-2017</strain>
        <tissue evidence="2">Whole larva</tissue>
    </source>
</reference>
<evidence type="ECO:0000313" key="2">
    <source>
        <dbReference type="EMBL" id="KAF7285109.1"/>
    </source>
</evidence>
<accession>A0A834IRK6</accession>
<dbReference type="EMBL" id="JAACXV010000061">
    <property type="protein sequence ID" value="KAF7285109.1"/>
    <property type="molecule type" value="Genomic_DNA"/>
</dbReference>
<name>A0A834IRK6_RHYFE</name>
<proteinExistence type="predicted"/>
<protein>
    <submittedName>
        <fullName evidence="2">Uncharacterized protein</fullName>
    </submittedName>
</protein>
<organism evidence="2 3">
    <name type="scientific">Rhynchophorus ferrugineus</name>
    <name type="common">Red palm weevil</name>
    <name type="synonym">Curculio ferrugineus</name>
    <dbReference type="NCBI Taxonomy" id="354439"/>
    <lineage>
        <taxon>Eukaryota</taxon>
        <taxon>Metazoa</taxon>
        <taxon>Ecdysozoa</taxon>
        <taxon>Arthropoda</taxon>
        <taxon>Hexapoda</taxon>
        <taxon>Insecta</taxon>
        <taxon>Pterygota</taxon>
        <taxon>Neoptera</taxon>
        <taxon>Endopterygota</taxon>
        <taxon>Coleoptera</taxon>
        <taxon>Polyphaga</taxon>
        <taxon>Cucujiformia</taxon>
        <taxon>Curculionidae</taxon>
        <taxon>Dryophthorinae</taxon>
        <taxon>Rhynchophorus</taxon>
    </lineage>
</organism>
<evidence type="ECO:0000313" key="3">
    <source>
        <dbReference type="Proteomes" id="UP000625711"/>
    </source>
</evidence>
<feature type="region of interest" description="Disordered" evidence="1">
    <location>
        <begin position="1"/>
        <end position="59"/>
    </location>
</feature>
<comment type="caution">
    <text evidence="2">The sequence shown here is derived from an EMBL/GenBank/DDBJ whole genome shotgun (WGS) entry which is preliminary data.</text>
</comment>